<evidence type="ECO:0000313" key="11">
    <source>
        <dbReference type="Proteomes" id="UP001152797"/>
    </source>
</evidence>
<keyword evidence="11" id="KW-1185">Reference proteome</keyword>
<keyword evidence="3" id="KW-0378">Hydrolase</keyword>
<dbReference type="SMART" id="SM00028">
    <property type="entry name" value="TPR"/>
    <property type="match status" value="1"/>
</dbReference>
<dbReference type="InterPro" id="IPR027417">
    <property type="entry name" value="P-loop_NTPase"/>
</dbReference>
<evidence type="ECO:0000256" key="5">
    <source>
        <dbReference type="ARBA" id="ARBA00022840"/>
    </source>
</evidence>
<dbReference type="EMBL" id="CAMXCT010000596">
    <property type="protein sequence ID" value="CAI3980908.1"/>
    <property type="molecule type" value="Genomic_DNA"/>
</dbReference>
<dbReference type="PANTHER" id="PTHR43788">
    <property type="entry name" value="DNA2/NAM7 HELICASE FAMILY MEMBER"/>
    <property type="match status" value="1"/>
</dbReference>
<dbReference type="InterPro" id="IPR041679">
    <property type="entry name" value="DNA2/NAM7-like_C"/>
</dbReference>
<dbReference type="InterPro" id="IPR014001">
    <property type="entry name" value="Helicase_ATP-bd"/>
</dbReference>
<name>A0A9P1BX30_9DINO</name>
<dbReference type="GO" id="GO:0005524">
    <property type="term" value="F:ATP binding"/>
    <property type="evidence" value="ECO:0007669"/>
    <property type="project" value="UniProtKB-KW"/>
</dbReference>
<keyword evidence="2" id="KW-0547">Nucleotide-binding</keyword>
<dbReference type="Gene3D" id="1.25.40.10">
    <property type="entry name" value="Tetratricopeptide repeat domain"/>
    <property type="match status" value="1"/>
</dbReference>
<dbReference type="Gene3D" id="3.40.50.300">
    <property type="entry name" value="P-loop containing nucleotide triphosphate hydrolases"/>
    <property type="match status" value="2"/>
</dbReference>
<dbReference type="Pfam" id="PF13086">
    <property type="entry name" value="AAA_11"/>
    <property type="match status" value="2"/>
</dbReference>
<dbReference type="InterPro" id="IPR019734">
    <property type="entry name" value="TPR_rpt"/>
</dbReference>
<evidence type="ECO:0000313" key="8">
    <source>
        <dbReference type="EMBL" id="CAI3980908.1"/>
    </source>
</evidence>
<dbReference type="InterPro" id="IPR011990">
    <property type="entry name" value="TPR-like_helical_dom_sf"/>
</dbReference>
<sequence length="520" mass="56377">MVAVREKPTSVEAVVTVVTVVHLWLCQGGFGVAAAAPTTLATGWKIWVVWVAKFADLRVPSQGTGGYATSGLCFGGPWYLTGRLAELLRPNAAPGVQGAVEDTIAKPKQGDWWHTESQQKIISAAQQRELLLIHGPPGTGKTSTAAAIVSQWIQKEGRVLCTAESHVAAQRLKETLQGPVMHLKWTGDTPWSELQRQLQAARVVVATCTGAGNDLLNSVEFRWLLIDEATQATEPAALIPICRSSGAQQLVLLGDPHQLPPTVLSAKAVQWGLSKTLFDRLSEKQLPMLLDTQFRMHPKLCAFPAAAFYGNQLKTSGVTAELVALEFRGVHGPEKQIGSSFCNASEADIVISILPELATDLESILLVAPYRAQRGLLERRLADLPRDPRLQVSTIDALQGGECDFLIFSATRSNATGAVGFLRDKRRVNVVLTRARRGIIVVGDPRTLANDATWAAWMEFALSLEPLDPYTLAVRAEAHLCLGNRDDAIGDCDQALELSPGLEYAVVTRDRACSKDHPQE</sequence>
<keyword evidence="4 10" id="KW-0347">Helicase</keyword>
<dbReference type="GO" id="GO:0043139">
    <property type="term" value="F:5'-3' DNA helicase activity"/>
    <property type="evidence" value="ECO:0007669"/>
    <property type="project" value="TreeGrafter"/>
</dbReference>
<accession>A0A9P1BX30</accession>
<dbReference type="GO" id="GO:0016787">
    <property type="term" value="F:hydrolase activity"/>
    <property type="evidence" value="ECO:0007669"/>
    <property type="project" value="UniProtKB-KW"/>
</dbReference>
<feature type="domain" description="Helicase ATP-binding" evidence="7">
    <location>
        <begin position="122"/>
        <end position="295"/>
    </location>
</feature>
<organism evidence="8">
    <name type="scientific">Cladocopium goreaui</name>
    <dbReference type="NCBI Taxonomy" id="2562237"/>
    <lineage>
        <taxon>Eukaryota</taxon>
        <taxon>Sar</taxon>
        <taxon>Alveolata</taxon>
        <taxon>Dinophyceae</taxon>
        <taxon>Suessiales</taxon>
        <taxon>Symbiodiniaceae</taxon>
        <taxon>Cladocopium</taxon>
    </lineage>
</organism>
<reference evidence="9" key="2">
    <citation type="submission" date="2024-04" db="EMBL/GenBank/DDBJ databases">
        <authorList>
            <person name="Chen Y."/>
            <person name="Shah S."/>
            <person name="Dougan E. K."/>
            <person name="Thang M."/>
            <person name="Chan C."/>
        </authorList>
    </citation>
    <scope>NUCLEOTIDE SEQUENCE [LARGE SCALE GENOMIC DNA]</scope>
</reference>
<dbReference type="Pfam" id="PF13087">
    <property type="entry name" value="AAA_12"/>
    <property type="match status" value="1"/>
</dbReference>
<comment type="caution">
    <text evidence="8">The sequence shown here is derived from an EMBL/GenBank/DDBJ whole genome shotgun (WGS) entry which is preliminary data.</text>
</comment>
<evidence type="ECO:0000313" key="9">
    <source>
        <dbReference type="EMBL" id="CAL1134283.1"/>
    </source>
</evidence>
<dbReference type="PROSITE" id="PS51192">
    <property type="entry name" value="HELICASE_ATP_BIND_1"/>
    <property type="match status" value="1"/>
</dbReference>
<dbReference type="InterPro" id="IPR041677">
    <property type="entry name" value="DNA2/NAM7_AAA_11"/>
</dbReference>
<dbReference type="InterPro" id="IPR003593">
    <property type="entry name" value="AAA+_ATPase"/>
</dbReference>
<comment type="catalytic activity">
    <reaction evidence="6">
        <text>ATP + H2O = ADP + phosphate + H(+)</text>
        <dbReference type="Rhea" id="RHEA:13065"/>
        <dbReference type="ChEBI" id="CHEBI:15377"/>
        <dbReference type="ChEBI" id="CHEBI:15378"/>
        <dbReference type="ChEBI" id="CHEBI:30616"/>
        <dbReference type="ChEBI" id="CHEBI:43474"/>
        <dbReference type="ChEBI" id="CHEBI:456216"/>
        <dbReference type="EC" id="3.6.4.12"/>
    </reaction>
    <physiologicalReaction direction="left-to-right" evidence="6">
        <dbReference type="Rhea" id="RHEA:13066"/>
    </physiologicalReaction>
</comment>
<reference evidence="8" key="1">
    <citation type="submission" date="2022-10" db="EMBL/GenBank/DDBJ databases">
        <authorList>
            <person name="Chen Y."/>
            <person name="Dougan E. K."/>
            <person name="Chan C."/>
            <person name="Rhodes N."/>
            <person name="Thang M."/>
        </authorList>
    </citation>
    <scope>NUCLEOTIDE SEQUENCE</scope>
</reference>
<gene>
    <name evidence="8" type="ORF">C1SCF055_LOCUS8756</name>
</gene>
<protein>
    <submittedName>
        <fullName evidence="10">ATP-dependent helicase NAM7 (Nonsense-mediat ed mRNA decay protein 1) (Nuclear accommodation of mitochondria 7 protein) (Up-frameshift suppressor 1)</fullName>
    </submittedName>
</protein>
<dbReference type="AlphaFoldDB" id="A0A9P1BX30"/>
<evidence type="ECO:0000256" key="6">
    <source>
        <dbReference type="ARBA" id="ARBA00048432"/>
    </source>
</evidence>
<dbReference type="InterPro" id="IPR050534">
    <property type="entry name" value="Coronavir_polyprotein_1ab"/>
</dbReference>
<dbReference type="EMBL" id="CAMXCT020000596">
    <property type="protein sequence ID" value="CAL1134283.1"/>
    <property type="molecule type" value="Genomic_DNA"/>
</dbReference>
<dbReference type="SUPFAM" id="SSF48452">
    <property type="entry name" value="TPR-like"/>
    <property type="match status" value="1"/>
</dbReference>
<dbReference type="CDD" id="cd18808">
    <property type="entry name" value="SF1_C_Upf1"/>
    <property type="match status" value="1"/>
</dbReference>
<comment type="similarity">
    <text evidence="1">Belongs to the DNA2/NAM7 helicase family.</text>
</comment>
<dbReference type="EMBL" id="CAMXCT030000596">
    <property type="protein sequence ID" value="CAL4768220.1"/>
    <property type="molecule type" value="Genomic_DNA"/>
</dbReference>
<evidence type="ECO:0000256" key="3">
    <source>
        <dbReference type="ARBA" id="ARBA00022801"/>
    </source>
</evidence>
<dbReference type="Proteomes" id="UP001152797">
    <property type="component" value="Unassembled WGS sequence"/>
</dbReference>
<dbReference type="PANTHER" id="PTHR43788:SF8">
    <property type="entry name" value="DNA-BINDING PROTEIN SMUBP-2"/>
    <property type="match status" value="1"/>
</dbReference>
<keyword evidence="5" id="KW-0067">ATP-binding</keyword>
<evidence type="ECO:0000259" key="7">
    <source>
        <dbReference type="PROSITE" id="PS51192"/>
    </source>
</evidence>
<proteinExistence type="inferred from homology"/>
<evidence type="ECO:0000256" key="1">
    <source>
        <dbReference type="ARBA" id="ARBA00007913"/>
    </source>
</evidence>
<dbReference type="InterPro" id="IPR047187">
    <property type="entry name" value="SF1_C_Upf1"/>
</dbReference>
<evidence type="ECO:0000256" key="2">
    <source>
        <dbReference type="ARBA" id="ARBA00022741"/>
    </source>
</evidence>
<dbReference type="SUPFAM" id="SSF52540">
    <property type="entry name" value="P-loop containing nucleoside triphosphate hydrolases"/>
    <property type="match status" value="1"/>
</dbReference>
<evidence type="ECO:0000256" key="4">
    <source>
        <dbReference type="ARBA" id="ARBA00022806"/>
    </source>
</evidence>
<dbReference type="SMART" id="SM00382">
    <property type="entry name" value="AAA"/>
    <property type="match status" value="1"/>
</dbReference>
<evidence type="ECO:0000313" key="10">
    <source>
        <dbReference type="EMBL" id="CAL4768220.1"/>
    </source>
</evidence>
<dbReference type="OrthoDB" id="6513042at2759"/>